<feature type="domain" description="TLDc" evidence="1">
    <location>
        <begin position="225"/>
        <end position="305"/>
    </location>
</feature>
<sequence length="305" mass="35627">MLFLKPNVSPEVFEIILNFLYGGTVCLAEHDTKIILDVLKATDEFCISDLSEYIQDYLICYPWRLMSHFVFVHRFAAEQSERYLKIRKCVIELIKENPATIFDSSDFITIEQNTLVSFFQSQNFLMKPVEIWKRIIEWGIANTPDLPNPKTKWETENYYSLGVSIKPFIPLIRFDEMSYDEFLREVQPWRSSLDYVDHDLYEKVDKSIQLVSYNNRPEKLDINSVLITTYDAEIISTWIKNISSLPENCKHSFKLILRGSQDGFTPKKFHDHCDGKGPTLTILREKQSGEILGGYNPLNWHSMVA</sequence>
<comment type="caution">
    <text evidence="2">The sequence shown here is derived from an EMBL/GenBank/DDBJ whole genome shotgun (WGS) entry which is preliminary data.</text>
</comment>
<name>A0A9N9NGZ5_9GLOM</name>
<keyword evidence="3" id="KW-1185">Reference proteome</keyword>
<dbReference type="OrthoDB" id="2412809at2759"/>
<dbReference type="SUPFAM" id="SSF54695">
    <property type="entry name" value="POZ domain"/>
    <property type="match status" value="1"/>
</dbReference>
<protein>
    <submittedName>
        <fullName evidence="2">8777_t:CDS:1</fullName>
    </submittedName>
</protein>
<dbReference type="Pfam" id="PF07534">
    <property type="entry name" value="TLD"/>
    <property type="match status" value="1"/>
</dbReference>
<dbReference type="CDD" id="cd18186">
    <property type="entry name" value="BTB_POZ_ZBTB_KLHL-like"/>
    <property type="match status" value="1"/>
</dbReference>
<organism evidence="2 3">
    <name type="scientific">Cetraspora pellucida</name>
    <dbReference type="NCBI Taxonomy" id="1433469"/>
    <lineage>
        <taxon>Eukaryota</taxon>
        <taxon>Fungi</taxon>
        <taxon>Fungi incertae sedis</taxon>
        <taxon>Mucoromycota</taxon>
        <taxon>Glomeromycotina</taxon>
        <taxon>Glomeromycetes</taxon>
        <taxon>Diversisporales</taxon>
        <taxon>Gigasporaceae</taxon>
        <taxon>Cetraspora</taxon>
    </lineage>
</organism>
<proteinExistence type="predicted"/>
<evidence type="ECO:0000259" key="1">
    <source>
        <dbReference type="PROSITE" id="PS51886"/>
    </source>
</evidence>
<dbReference type="Gene3D" id="3.30.710.10">
    <property type="entry name" value="Potassium Channel Kv1.1, Chain A"/>
    <property type="match status" value="1"/>
</dbReference>
<dbReference type="EMBL" id="CAJVQA010014675">
    <property type="protein sequence ID" value="CAG8732491.1"/>
    <property type="molecule type" value="Genomic_DNA"/>
</dbReference>
<evidence type="ECO:0000313" key="3">
    <source>
        <dbReference type="Proteomes" id="UP000789759"/>
    </source>
</evidence>
<reference evidence="2" key="1">
    <citation type="submission" date="2021-06" db="EMBL/GenBank/DDBJ databases">
        <authorList>
            <person name="Kallberg Y."/>
            <person name="Tangrot J."/>
            <person name="Rosling A."/>
        </authorList>
    </citation>
    <scope>NUCLEOTIDE SEQUENCE</scope>
    <source>
        <strain evidence="2">FL966</strain>
    </source>
</reference>
<dbReference type="InterPro" id="IPR011333">
    <property type="entry name" value="SKP1/BTB/POZ_sf"/>
</dbReference>
<dbReference type="Proteomes" id="UP000789759">
    <property type="component" value="Unassembled WGS sequence"/>
</dbReference>
<dbReference type="InterPro" id="IPR006571">
    <property type="entry name" value="TLDc_dom"/>
</dbReference>
<dbReference type="PROSITE" id="PS51886">
    <property type="entry name" value="TLDC"/>
    <property type="match status" value="1"/>
</dbReference>
<gene>
    <name evidence="2" type="ORF">CPELLU_LOCUS13575</name>
</gene>
<dbReference type="Pfam" id="PF00651">
    <property type="entry name" value="BTB"/>
    <property type="match status" value="1"/>
</dbReference>
<accession>A0A9N9NGZ5</accession>
<dbReference type="AlphaFoldDB" id="A0A9N9NGZ5"/>
<dbReference type="InterPro" id="IPR000210">
    <property type="entry name" value="BTB/POZ_dom"/>
</dbReference>
<feature type="non-terminal residue" evidence="2">
    <location>
        <position position="305"/>
    </location>
</feature>
<evidence type="ECO:0000313" key="2">
    <source>
        <dbReference type="EMBL" id="CAG8732491.1"/>
    </source>
</evidence>